<dbReference type="EMBL" id="VTPC01090846">
    <property type="protein sequence ID" value="KAF2881210.1"/>
    <property type="molecule type" value="Genomic_DNA"/>
</dbReference>
<organism evidence="2 3">
    <name type="scientific">Ignelater luminosus</name>
    <name type="common">Cucubano</name>
    <name type="synonym">Pyrophorus luminosus</name>
    <dbReference type="NCBI Taxonomy" id="2038154"/>
    <lineage>
        <taxon>Eukaryota</taxon>
        <taxon>Metazoa</taxon>
        <taxon>Ecdysozoa</taxon>
        <taxon>Arthropoda</taxon>
        <taxon>Hexapoda</taxon>
        <taxon>Insecta</taxon>
        <taxon>Pterygota</taxon>
        <taxon>Neoptera</taxon>
        <taxon>Endopterygota</taxon>
        <taxon>Coleoptera</taxon>
        <taxon>Polyphaga</taxon>
        <taxon>Elateriformia</taxon>
        <taxon>Elateroidea</taxon>
        <taxon>Elateridae</taxon>
        <taxon>Agrypninae</taxon>
        <taxon>Pyrophorini</taxon>
        <taxon>Ignelater</taxon>
    </lineage>
</organism>
<evidence type="ECO:0000313" key="2">
    <source>
        <dbReference type="EMBL" id="KAF2881210.1"/>
    </source>
</evidence>
<accession>A0A8K0C5F4</accession>
<dbReference type="AlphaFoldDB" id="A0A8K0C5F4"/>
<dbReference type="Proteomes" id="UP000801492">
    <property type="component" value="Unassembled WGS sequence"/>
</dbReference>
<gene>
    <name evidence="2" type="ORF">ILUMI_24963</name>
</gene>
<feature type="domain" description="DUF4371" evidence="1">
    <location>
        <begin position="64"/>
        <end position="138"/>
    </location>
</feature>
<evidence type="ECO:0000259" key="1">
    <source>
        <dbReference type="Pfam" id="PF14291"/>
    </source>
</evidence>
<name>A0A8K0C5F4_IGNLU</name>
<dbReference type="InterPro" id="IPR025398">
    <property type="entry name" value="DUF4371"/>
</dbReference>
<sequence>MKAEAFLEVSAGKCQDIMSQLDTRRVGEKEENRATIRPIIETILFCVEQELPLIGDCDSLRANSGDEDLRRHVISSRKNATYMSPDIQNEIIQICSEIVTEEIMKKINRASCFTLLADETMDVSGTEQFSICIRYIDLVKDSQTPIISEDLRPVF</sequence>
<dbReference type="Pfam" id="PF14291">
    <property type="entry name" value="DUF4371"/>
    <property type="match status" value="1"/>
</dbReference>
<dbReference type="PANTHER" id="PTHR45749:SF21">
    <property type="entry name" value="DUF4371 DOMAIN-CONTAINING PROTEIN"/>
    <property type="match status" value="1"/>
</dbReference>
<comment type="caution">
    <text evidence="2">The sequence shown here is derived from an EMBL/GenBank/DDBJ whole genome shotgun (WGS) entry which is preliminary data.</text>
</comment>
<keyword evidence="3" id="KW-1185">Reference proteome</keyword>
<dbReference type="OrthoDB" id="6775123at2759"/>
<proteinExistence type="predicted"/>
<reference evidence="2" key="1">
    <citation type="submission" date="2019-08" db="EMBL/GenBank/DDBJ databases">
        <title>The genome of the North American firefly Photinus pyralis.</title>
        <authorList>
            <consortium name="Photinus pyralis genome working group"/>
            <person name="Fallon T.R."/>
            <person name="Sander Lower S.E."/>
            <person name="Weng J.-K."/>
        </authorList>
    </citation>
    <scope>NUCLEOTIDE SEQUENCE</scope>
    <source>
        <strain evidence="2">TRF0915ILg1</strain>
        <tissue evidence="2">Whole body</tissue>
    </source>
</reference>
<dbReference type="PANTHER" id="PTHR45749">
    <property type="match status" value="1"/>
</dbReference>
<protein>
    <recommendedName>
        <fullName evidence="1">DUF4371 domain-containing protein</fullName>
    </recommendedName>
</protein>
<evidence type="ECO:0000313" key="3">
    <source>
        <dbReference type="Proteomes" id="UP000801492"/>
    </source>
</evidence>